<gene>
    <name evidence="1" type="ORF">BHC54_09710</name>
</gene>
<sequence>MLLNILDFVHATIRQVVQAGDTVIDATAGNGYDTLFLASCVGPTGKVVAFDIQPAAIVSTRTKLESAGMSDWVDLIQTGHEHMNEYIKSEVRAIMFNLGYLPGADKNCTTTAITTLKAMQTGLAHLAPGGILAVVIYPGHEQGKIEAEAVLSWAEELPQQQISVLQYAFINRVHNAPFALFLQKRN</sequence>
<dbReference type="Gene3D" id="3.40.50.150">
    <property type="entry name" value="Vaccinia Virus protein VP39"/>
    <property type="match status" value="1"/>
</dbReference>
<dbReference type="Pfam" id="PF06962">
    <property type="entry name" value="rRNA_methylase"/>
    <property type="match status" value="1"/>
</dbReference>
<reference evidence="1" key="1">
    <citation type="journal article" date="2017" name="MBio">
        <title>Type VI secretion-mediated competition in the bee gut microbiome.</title>
        <authorList>
            <person name="Steele M.I."/>
            <person name="Kwong W.K."/>
            <person name="Powell J.E."/>
            <person name="Whiteley M."/>
            <person name="Moran N.A."/>
        </authorList>
    </citation>
    <scope>NUCLEOTIDE SEQUENCE [LARGE SCALE GENOMIC DNA]</scope>
    <source>
        <strain evidence="1">WkB273</strain>
    </source>
</reference>
<name>A0A2N9X6G3_9NEIS</name>
<proteinExistence type="predicted"/>
<protein>
    <recommendedName>
        <fullName evidence="3">rRNA methyltransferase</fullName>
    </recommendedName>
</protein>
<dbReference type="InterPro" id="IPR010719">
    <property type="entry name" value="MnmM_MeTrfase"/>
</dbReference>
<dbReference type="SUPFAM" id="SSF53335">
    <property type="entry name" value="S-adenosyl-L-methionine-dependent methyltransferases"/>
    <property type="match status" value="1"/>
</dbReference>
<accession>A0A2N9X6G3</accession>
<dbReference type="PANTHER" id="PTHR35276">
    <property type="entry name" value="S-ADENOSYL-L-METHIONINE-DEPENDENT METHYLTRANSFERASES SUPERFAMILY PROTEIN"/>
    <property type="match status" value="1"/>
</dbReference>
<dbReference type="AlphaFoldDB" id="A0A2N9X6G3"/>
<evidence type="ECO:0000313" key="1">
    <source>
        <dbReference type="EMBL" id="PIT38766.1"/>
    </source>
</evidence>
<organism evidence="1 2">
    <name type="scientific">Snodgrassella alvi</name>
    <dbReference type="NCBI Taxonomy" id="1196083"/>
    <lineage>
        <taxon>Bacteria</taxon>
        <taxon>Pseudomonadati</taxon>
        <taxon>Pseudomonadota</taxon>
        <taxon>Betaproteobacteria</taxon>
        <taxon>Neisseriales</taxon>
        <taxon>Neisseriaceae</taxon>
        <taxon>Snodgrassella</taxon>
    </lineage>
</organism>
<dbReference type="InterPro" id="IPR029063">
    <property type="entry name" value="SAM-dependent_MTases_sf"/>
</dbReference>
<dbReference type="EMBL" id="MEIL01000029">
    <property type="protein sequence ID" value="PIT38766.1"/>
    <property type="molecule type" value="Genomic_DNA"/>
</dbReference>
<dbReference type="CDD" id="cd02440">
    <property type="entry name" value="AdoMet_MTases"/>
    <property type="match status" value="1"/>
</dbReference>
<dbReference type="PANTHER" id="PTHR35276:SF1">
    <property type="entry name" value="TRNA (MNM(5)S(2)U34)-METHYLTRANSFERASE, CHLOROPLASTIC"/>
    <property type="match status" value="1"/>
</dbReference>
<comment type="caution">
    <text evidence="1">The sequence shown here is derived from an EMBL/GenBank/DDBJ whole genome shotgun (WGS) entry which is preliminary data.</text>
</comment>
<keyword evidence="2" id="KW-1185">Reference proteome</keyword>
<evidence type="ECO:0008006" key="3">
    <source>
        <dbReference type="Google" id="ProtNLM"/>
    </source>
</evidence>
<evidence type="ECO:0000313" key="2">
    <source>
        <dbReference type="Proteomes" id="UP000230202"/>
    </source>
</evidence>
<dbReference type="RefSeq" id="WP_100152633.1">
    <property type="nucleotide sequence ID" value="NZ_MEIL01000029.1"/>
</dbReference>
<dbReference type="Proteomes" id="UP000230202">
    <property type="component" value="Unassembled WGS sequence"/>
</dbReference>